<dbReference type="AlphaFoldDB" id="A0A9Q6ELL8"/>
<sequence>MSTQKGLEKQRVDRARDALQRARALRQSRRVHGVDGIRQFVKDVDGDWLDNWTDTTITQNDYPQRTVLVLKFSRYLSTLPFLFVLPLGQKRKASPKSKVRSRFRDDKVMR</sequence>
<organism evidence="2 3">
    <name type="scientific">Nostoc linckia z8</name>
    <dbReference type="NCBI Taxonomy" id="1628746"/>
    <lineage>
        <taxon>Bacteria</taxon>
        <taxon>Bacillati</taxon>
        <taxon>Cyanobacteriota</taxon>
        <taxon>Cyanophyceae</taxon>
        <taxon>Nostocales</taxon>
        <taxon>Nostocaceae</taxon>
        <taxon>Nostoc</taxon>
    </lineage>
</organism>
<proteinExistence type="predicted"/>
<evidence type="ECO:0000256" key="1">
    <source>
        <dbReference type="SAM" id="MobiDB-lite"/>
    </source>
</evidence>
<dbReference type="EMBL" id="LAHD01000030">
    <property type="protein sequence ID" value="PHK03953.1"/>
    <property type="molecule type" value="Genomic_DNA"/>
</dbReference>
<gene>
    <name evidence="2" type="ORF">VF08_12860</name>
</gene>
<evidence type="ECO:0000313" key="3">
    <source>
        <dbReference type="Proteomes" id="UP000222310"/>
    </source>
</evidence>
<evidence type="ECO:0000313" key="2">
    <source>
        <dbReference type="EMBL" id="PHK03953.1"/>
    </source>
</evidence>
<dbReference type="RefSeq" id="WP_099068606.1">
    <property type="nucleotide sequence ID" value="NZ_LAHD01000030.1"/>
</dbReference>
<comment type="caution">
    <text evidence="2">The sequence shown here is derived from an EMBL/GenBank/DDBJ whole genome shotgun (WGS) entry which is preliminary data.</text>
</comment>
<accession>A0A9Q6ELL8</accession>
<name>A0A9Q6ELL8_NOSLI</name>
<dbReference type="Proteomes" id="UP000222310">
    <property type="component" value="Unassembled WGS sequence"/>
</dbReference>
<feature type="region of interest" description="Disordered" evidence="1">
    <location>
        <begin position="90"/>
        <end position="110"/>
    </location>
</feature>
<dbReference type="GeneID" id="57096599"/>
<feature type="compositionally biased region" description="Basic residues" evidence="1">
    <location>
        <begin position="90"/>
        <end position="101"/>
    </location>
</feature>
<protein>
    <submittedName>
        <fullName evidence="2">Uncharacterized protein</fullName>
    </submittedName>
</protein>
<reference evidence="2 3" key="1">
    <citation type="submission" date="2015-02" db="EMBL/GenBank/DDBJ databases">
        <title>Nostoc linckia genome annotation.</title>
        <authorList>
            <person name="Zhou Z."/>
        </authorList>
    </citation>
    <scope>NUCLEOTIDE SEQUENCE [LARGE SCALE GENOMIC DNA]</scope>
    <source>
        <strain evidence="3">z8</strain>
    </source>
</reference>